<feature type="region of interest" description="Disordered" evidence="1">
    <location>
        <begin position="1"/>
        <end position="29"/>
    </location>
</feature>
<dbReference type="Proteomes" id="UP001385951">
    <property type="component" value="Unassembled WGS sequence"/>
</dbReference>
<evidence type="ECO:0000256" key="1">
    <source>
        <dbReference type="SAM" id="MobiDB-lite"/>
    </source>
</evidence>
<evidence type="ECO:0000313" key="2">
    <source>
        <dbReference type="EMBL" id="KAK7677442.1"/>
    </source>
</evidence>
<evidence type="ECO:0000313" key="3">
    <source>
        <dbReference type="Proteomes" id="UP001385951"/>
    </source>
</evidence>
<reference evidence="2 3" key="1">
    <citation type="submission" date="2022-09" db="EMBL/GenBank/DDBJ databases">
        <authorList>
            <person name="Palmer J.M."/>
        </authorList>
    </citation>
    <scope>NUCLEOTIDE SEQUENCE [LARGE SCALE GENOMIC DNA]</scope>
    <source>
        <strain evidence="2 3">DSM 7382</strain>
    </source>
</reference>
<dbReference type="AlphaFoldDB" id="A0AAW0FJQ2"/>
<keyword evidence="3" id="KW-1185">Reference proteome</keyword>
<dbReference type="EMBL" id="JASBNA010000088">
    <property type="protein sequence ID" value="KAK7677442.1"/>
    <property type="molecule type" value="Genomic_DNA"/>
</dbReference>
<protein>
    <submittedName>
        <fullName evidence="2">Uncharacterized protein</fullName>
    </submittedName>
</protein>
<name>A0AAW0FJQ2_9APHY</name>
<comment type="caution">
    <text evidence="2">The sequence shown here is derived from an EMBL/GenBank/DDBJ whole genome shotgun (WGS) entry which is preliminary data.</text>
</comment>
<feature type="compositionally biased region" description="Basic and acidic residues" evidence="1">
    <location>
        <begin position="7"/>
        <end position="21"/>
    </location>
</feature>
<organism evidence="2 3">
    <name type="scientific">Cerrena zonata</name>
    <dbReference type="NCBI Taxonomy" id="2478898"/>
    <lineage>
        <taxon>Eukaryota</taxon>
        <taxon>Fungi</taxon>
        <taxon>Dikarya</taxon>
        <taxon>Basidiomycota</taxon>
        <taxon>Agaricomycotina</taxon>
        <taxon>Agaricomycetes</taxon>
        <taxon>Polyporales</taxon>
        <taxon>Cerrenaceae</taxon>
        <taxon>Cerrena</taxon>
    </lineage>
</organism>
<sequence length="86" mass="10084">MGYTEEELARGNDDPDWKSAVDHPNPLTTKSWDKIKNRLISSIGREKVRRAQEAFDHRKAELHGQFWTPYVNHWKPQVVKDPTLLC</sequence>
<gene>
    <name evidence="2" type="ORF">QCA50_019555</name>
</gene>
<proteinExistence type="predicted"/>
<accession>A0AAW0FJQ2</accession>